<dbReference type="SMART" id="SM00867">
    <property type="entry name" value="YceI"/>
    <property type="match status" value="1"/>
</dbReference>
<dbReference type="EMBL" id="JACIBY010000008">
    <property type="protein sequence ID" value="MBB3839870.1"/>
    <property type="molecule type" value="Genomic_DNA"/>
</dbReference>
<protein>
    <submittedName>
        <fullName evidence="2">Polyisoprenoid-binding protein YceI</fullName>
    </submittedName>
</protein>
<proteinExistence type="predicted"/>
<dbReference type="SUPFAM" id="SSF101874">
    <property type="entry name" value="YceI-like"/>
    <property type="match status" value="1"/>
</dbReference>
<organism evidence="2 3">
    <name type="scientific">Runella defluvii</name>
    <dbReference type="NCBI Taxonomy" id="370973"/>
    <lineage>
        <taxon>Bacteria</taxon>
        <taxon>Pseudomonadati</taxon>
        <taxon>Bacteroidota</taxon>
        <taxon>Cytophagia</taxon>
        <taxon>Cytophagales</taxon>
        <taxon>Spirosomataceae</taxon>
        <taxon>Runella</taxon>
    </lineage>
</organism>
<evidence type="ECO:0000259" key="1">
    <source>
        <dbReference type="SMART" id="SM00867"/>
    </source>
</evidence>
<dbReference type="RefSeq" id="WP_183976485.1">
    <property type="nucleotide sequence ID" value="NZ_JACIBY010000008.1"/>
</dbReference>
<dbReference type="PANTHER" id="PTHR34406">
    <property type="entry name" value="PROTEIN YCEI"/>
    <property type="match status" value="1"/>
</dbReference>
<dbReference type="PANTHER" id="PTHR34406:SF1">
    <property type="entry name" value="PROTEIN YCEI"/>
    <property type="match status" value="1"/>
</dbReference>
<gene>
    <name evidence="2" type="ORF">FHS57_003881</name>
</gene>
<evidence type="ECO:0000313" key="2">
    <source>
        <dbReference type="EMBL" id="MBB3839870.1"/>
    </source>
</evidence>
<dbReference type="Pfam" id="PF04264">
    <property type="entry name" value="YceI"/>
    <property type="match status" value="1"/>
</dbReference>
<dbReference type="AlphaFoldDB" id="A0A7W5ZM76"/>
<feature type="domain" description="Lipid/polyisoprenoid-binding YceI-like" evidence="1">
    <location>
        <begin position="28"/>
        <end position="198"/>
    </location>
</feature>
<dbReference type="Gene3D" id="2.40.128.110">
    <property type="entry name" value="Lipid/polyisoprenoid-binding, YceI-like"/>
    <property type="match status" value="1"/>
</dbReference>
<comment type="caution">
    <text evidence="2">The sequence shown here is derived from an EMBL/GenBank/DDBJ whole genome shotgun (WGS) entry which is preliminary data.</text>
</comment>
<dbReference type="InterPro" id="IPR036761">
    <property type="entry name" value="TTHA0802/YceI-like_sf"/>
</dbReference>
<dbReference type="InterPro" id="IPR007372">
    <property type="entry name" value="Lipid/polyisoprenoid-bd_YceI"/>
</dbReference>
<evidence type="ECO:0000313" key="3">
    <source>
        <dbReference type="Proteomes" id="UP000541352"/>
    </source>
</evidence>
<sequence>MKKVPVVVASFMLFGGVSQARPSKKESSYAVDTRNSKLVWVDKKVTGEHTGFVPITNGSLVWADNKLKGGNFDIDVKNLTVTDITDASYNEKLVGHLKNDDFFAVAKYPKASFVISSVTPKGANNYEIVGKLTIKGITQEVRFPAVVKAEKSLLTAQAKIKVDRTKFDIRYRSSNFFENLGDKAIENDFTLDVNLVANASSSQQ</sequence>
<reference evidence="2 3" key="1">
    <citation type="submission" date="2020-08" db="EMBL/GenBank/DDBJ databases">
        <title>Genomic Encyclopedia of Type Strains, Phase IV (KMG-IV): sequencing the most valuable type-strain genomes for metagenomic binning, comparative biology and taxonomic classification.</title>
        <authorList>
            <person name="Goeker M."/>
        </authorList>
    </citation>
    <scope>NUCLEOTIDE SEQUENCE [LARGE SCALE GENOMIC DNA]</scope>
    <source>
        <strain evidence="2 3">DSM 17976</strain>
    </source>
</reference>
<accession>A0A7W5ZM76</accession>
<name>A0A7W5ZM76_9BACT</name>
<keyword evidence="3" id="KW-1185">Reference proteome</keyword>
<dbReference type="Proteomes" id="UP000541352">
    <property type="component" value="Unassembled WGS sequence"/>
</dbReference>